<evidence type="ECO:0000259" key="10">
    <source>
        <dbReference type="PROSITE" id="PS50828"/>
    </source>
</evidence>
<dbReference type="KEGG" id="rbc:BN938_2354"/>
<evidence type="ECO:0000256" key="7">
    <source>
        <dbReference type="HAMAP-Rule" id="MF_00092"/>
    </source>
</evidence>
<organism evidence="11 12">
    <name type="scientific">Mucinivorans hirudinis</name>
    <dbReference type="NCBI Taxonomy" id="1433126"/>
    <lineage>
        <taxon>Bacteria</taxon>
        <taxon>Pseudomonadati</taxon>
        <taxon>Bacteroidota</taxon>
        <taxon>Bacteroidia</taxon>
        <taxon>Bacteroidales</taxon>
        <taxon>Rikenellaceae</taxon>
        <taxon>Mucinivorans</taxon>
    </lineage>
</organism>
<dbReference type="InterPro" id="IPR036063">
    <property type="entry name" value="Smr_dom_sf"/>
</dbReference>
<comment type="function">
    <text evidence="7">Endonuclease that is involved in the suppression of homologous recombination and thus may have a key role in the control of bacterial genetic diversity.</text>
</comment>
<dbReference type="InterPro" id="IPR007696">
    <property type="entry name" value="DNA_mismatch_repair_MutS_core"/>
</dbReference>
<dbReference type="InterPro" id="IPR027417">
    <property type="entry name" value="P-loop_NTPase"/>
</dbReference>
<dbReference type="InterPro" id="IPR002625">
    <property type="entry name" value="Smr_dom"/>
</dbReference>
<dbReference type="FunFam" id="3.40.50.300:FF:001531">
    <property type="entry name" value="Endonuclease MutS2"/>
    <property type="match status" value="1"/>
</dbReference>
<proteinExistence type="inferred from homology"/>
<dbReference type="Gene3D" id="3.30.1370.110">
    <property type="match status" value="1"/>
</dbReference>
<dbReference type="HOGENOM" id="CLU_011252_2_1_10"/>
<dbReference type="EC" id="3.6.4.-" evidence="7"/>
<dbReference type="PANTHER" id="PTHR48466">
    <property type="entry name" value="OS10G0509000 PROTEIN-RELATED"/>
    <property type="match status" value="1"/>
</dbReference>
<dbReference type="SMART" id="SM00463">
    <property type="entry name" value="SMR"/>
    <property type="match status" value="1"/>
</dbReference>
<keyword evidence="4 7" id="KW-0067">ATP-binding</keyword>
<feature type="domain" description="Smr" evidence="10">
    <location>
        <begin position="749"/>
        <end position="824"/>
    </location>
</feature>
<dbReference type="AlphaFoldDB" id="A0A060R9Y8"/>
<gene>
    <name evidence="7" type="primary">mutS2</name>
    <name evidence="7" type="synonym">rqcU</name>
    <name evidence="11" type="ORF">BN938_2354</name>
</gene>
<dbReference type="Gene3D" id="3.40.50.300">
    <property type="entry name" value="P-loop containing nucleotide triphosphate hydrolases"/>
    <property type="match status" value="1"/>
</dbReference>
<dbReference type="GO" id="GO:0045910">
    <property type="term" value="P:negative regulation of DNA recombination"/>
    <property type="evidence" value="ECO:0007669"/>
    <property type="project" value="InterPro"/>
</dbReference>
<comment type="subunit">
    <text evidence="7">Homodimer. Binds to stalled ribosomes, contacting rRNA.</text>
</comment>
<dbReference type="PROSITE" id="PS00486">
    <property type="entry name" value="DNA_MISMATCH_REPAIR_2"/>
    <property type="match status" value="1"/>
</dbReference>
<dbReference type="GO" id="GO:0019843">
    <property type="term" value="F:rRNA binding"/>
    <property type="evidence" value="ECO:0007669"/>
    <property type="project" value="UniProtKB-UniRule"/>
</dbReference>
<dbReference type="InterPro" id="IPR005747">
    <property type="entry name" value="MutS2"/>
</dbReference>
<evidence type="ECO:0000256" key="5">
    <source>
        <dbReference type="ARBA" id="ARBA00022884"/>
    </source>
</evidence>
<dbReference type="SUPFAM" id="SSF48334">
    <property type="entry name" value="DNA repair protein MutS, domain III"/>
    <property type="match status" value="1"/>
</dbReference>
<dbReference type="InterPro" id="IPR036187">
    <property type="entry name" value="DNA_mismatch_repair_MutS_sf"/>
</dbReference>
<keyword evidence="5 7" id="KW-0694">RNA-binding</keyword>
<reference evidence="11 12" key="1">
    <citation type="journal article" date="2015" name="Genome Announc.">
        <title>Complete Genome Sequence of the Novel Leech Symbiont Mucinivorans hirudinis M3T.</title>
        <authorList>
            <person name="Nelson M.C."/>
            <person name="Bomar L."/>
            <person name="Graf J."/>
        </authorList>
    </citation>
    <scope>NUCLEOTIDE SEQUENCE [LARGE SCALE GENOMIC DNA]</scope>
    <source>
        <strain evidence="12">M3</strain>
    </source>
</reference>
<keyword evidence="6 7" id="KW-0238">DNA-binding</keyword>
<dbReference type="GO" id="GO:0043023">
    <property type="term" value="F:ribosomal large subunit binding"/>
    <property type="evidence" value="ECO:0007669"/>
    <property type="project" value="UniProtKB-UniRule"/>
</dbReference>
<sequence length="825" mass="92978">MIYPSDFEQRIGFDKVREQVGRLLQTKAAAELLDAVVFSCDFEFVKLQIGQVGEMVSVLRVENDFPLGGFKDINYFLKRVRIEGAFLETNHLVELNAALEMLAELVRFFENRKERVPYPLLADLAAPIGNYDAARREIERIIDKFGRVKDSASPVLQTIRRSIIEKNSQVGKRLQQILKQAQNDGIADEDSSITIRDGRALIPVMAGSKRKIRGFVHSESATGKTAFVEPVEVVELNNEIKELESDEKREIVKILIKFTDFIRPQIDELMVAGEIIADLDLILAKARYAVEIEARVPILDSKPYIYLHQARHPLLEKALKKEGKAIVPLDIALSETKHILLISGPNAGGKSVCLKTVGLLQYMVQCGFLPSTLDNSEFGIFDSIFIDIGDQQSLDNDLSTYSSHLINMKTVLREATSKSLVLIDEFGSGTEPTMGGAIAESILQKLEERGTFGVITTHYANLKYYAATAKGIENGAMTFDIQHIKPMFRLEMGRAGSSFAFEIARKIGMPEEIISMATEKIGVEQVSIEKQLRNAMRDKRYWEQKREQIRVANKNIEKSAAEYEMELSEIQKERNRLIKEAKEQAKYIVAQANRKVEQTIREIREAQAEKAKTKQVREELQGFINELDSENCEDPIERKIRLLRERAQRQQNRQAKQQQPIIEKPQKPKEIEAGFKVRLEGQGVIGEVMSVSGTKAAVAFGQLITSVELSRLQIVSHQEFKQQQRKSYSSLQSPTYDTGKQRLNFSQQLDVRGMRTADVLAAVENFIDEAVMLGFSEVSILHGKGTGALKQEIRNYLGSQPVVKSTRDEHEEFGGAGITVVKLDL</sequence>
<dbReference type="PANTHER" id="PTHR48466:SF2">
    <property type="entry name" value="OS10G0509000 PROTEIN"/>
    <property type="match status" value="1"/>
</dbReference>
<accession>A0A060R9Y8</accession>
<keyword evidence="3 7" id="KW-0378">Hydrolase</keyword>
<dbReference type="InterPro" id="IPR045076">
    <property type="entry name" value="MutS"/>
</dbReference>
<feature type="compositionally biased region" description="Low complexity" evidence="9">
    <location>
        <begin position="649"/>
        <end position="663"/>
    </location>
</feature>
<evidence type="ECO:0000256" key="6">
    <source>
        <dbReference type="ARBA" id="ARBA00023125"/>
    </source>
</evidence>
<evidence type="ECO:0000313" key="11">
    <source>
        <dbReference type="EMBL" id="CDN32425.1"/>
    </source>
</evidence>
<dbReference type="NCBIfam" id="TIGR01069">
    <property type="entry name" value="mutS2"/>
    <property type="match status" value="1"/>
</dbReference>
<keyword evidence="2 7" id="KW-0547">Nucleotide-binding</keyword>
<dbReference type="InterPro" id="IPR000432">
    <property type="entry name" value="DNA_mismatch_repair_MutS_C"/>
</dbReference>
<dbReference type="SMART" id="SM00533">
    <property type="entry name" value="MUTSd"/>
    <property type="match status" value="1"/>
</dbReference>
<dbReference type="GO" id="GO:0005524">
    <property type="term" value="F:ATP binding"/>
    <property type="evidence" value="ECO:0007669"/>
    <property type="project" value="UniProtKB-UniRule"/>
</dbReference>
<dbReference type="SMART" id="SM00534">
    <property type="entry name" value="MUTSac"/>
    <property type="match status" value="1"/>
</dbReference>
<evidence type="ECO:0000256" key="2">
    <source>
        <dbReference type="ARBA" id="ARBA00022741"/>
    </source>
</evidence>
<keyword evidence="7" id="KW-0255">Endonuclease</keyword>
<dbReference type="eggNOG" id="COG1193">
    <property type="taxonomic scope" value="Bacteria"/>
</dbReference>
<dbReference type="Pfam" id="PF00488">
    <property type="entry name" value="MutS_V"/>
    <property type="match status" value="1"/>
</dbReference>
<dbReference type="GO" id="GO:0016887">
    <property type="term" value="F:ATP hydrolysis activity"/>
    <property type="evidence" value="ECO:0007669"/>
    <property type="project" value="InterPro"/>
</dbReference>
<evidence type="ECO:0000256" key="1">
    <source>
        <dbReference type="ARBA" id="ARBA00022730"/>
    </source>
</evidence>
<dbReference type="EMBL" id="HG934468">
    <property type="protein sequence ID" value="CDN32425.1"/>
    <property type="molecule type" value="Genomic_DNA"/>
</dbReference>
<keyword evidence="12" id="KW-1185">Reference proteome</keyword>
<dbReference type="OrthoDB" id="9808166at2"/>
<comment type="similarity">
    <text evidence="7">Belongs to the DNA mismatch repair MutS family. MutS2 subfamily.</text>
</comment>
<feature type="coiled-coil region" evidence="8">
    <location>
        <begin position="546"/>
        <end position="616"/>
    </location>
</feature>
<dbReference type="Pfam" id="PF01713">
    <property type="entry name" value="Smr"/>
    <property type="match status" value="1"/>
</dbReference>
<evidence type="ECO:0000256" key="3">
    <source>
        <dbReference type="ARBA" id="ARBA00022801"/>
    </source>
</evidence>
<dbReference type="Proteomes" id="UP000027616">
    <property type="component" value="Chromosome I"/>
</dbReference>
<dbReference type="STRING" id="1433126.BN938_2354"/>
<dbReference type="PROSITE" id="PS50828">
    <property type="entry name" value="SMR"/>
    <property type="match status" value="1"/>
</dbReference>
<name>A0A060R9Y8_9BACT</name>
<dbReference type="GO" id="GO:0072344">
    <property type="term" value="P:rescue of stalled ribosome"/>
    <property type="evidence" value="ECO:0007669"/>
    <property type="project" value="UniProtKB-UniRule"/>
</dbReference>
<dbReference type="PIRSF" id="PIRSF005814">
    <property type="entry name" value="MutS_YshD"/>
    <property type="match status" value="1"/>
</dbReference>
<dbReference type="GO" id="GO:0030983">
    <property type="term" value="F:mismatched DNA binding"/>
    <property type="evidence" value="ECO:0007669"/>
    <property type="project" value="InterPro"/>
</dbReference>
<dbReference type="EC" id="3.1.-.-" evidence="7"/>
<feature type="binding site" evidence="7">
    <location>
        <begin position="344"/>
        <end position="351"/>
    </location>
    <ligand>
        <name>ATP</name>
        <dbReference type="ChEBI" id="CHEBI:30616"/>
    </ligand>
</feature>
<dbReference type="SUPFAM" id="SSF52540">
    <property type="entry name" value="P-loop containing nucleoside triphosphate hydrolases"/>
    <property type="match status" value="1"/>
</dbReference>
<comment type="function">
    <text evidence="7">Acts as a ribosome collision sensor, splitting the ribosome into its 2 subunits. Detects stalled/collided 70S ribosomes which it binds and splits by an ATP-hydrolysis driven conformational change. Acts upstream of the ribosome quality control system (RQC), a ribosome-associated complex that mediates the extraction of incompletely synthesized nascent chains from stalled ribosomes and their subsequent degradation. Probably generates substrates for RQC.</text>
</comment>
<dbReference type="GO" id="GO:0006298">
    <property type="term" value="P:mismatch repair"/>
    <property type="evidence" value="ECO:0007669"/>
    <property type="project" value="InterPro"/>
</dbReference>
<feature type="region of interest" description="Disordered" evidence="9">
    <location>
        <begin position="647"/>
        <end position="667"/>
    </location>
</feature>
<protein>
    <recommendedName>
        <fullName evidence="7">Endonuclease MutS2</fullName>
        <ecNumber evidence="7">3.1.-.-</ecNumber>
    </recommendedName>
    <alternativeName>
        <fullName evidence="7">Ribosome-associated protein quality control-upstream factor</fullName>
        <shortName evidence="7">RQC-upstream factor</shortName>
        <shortName evidence="7">RqcU</shortName>
        <ecNumber evidence="7">3.6.4.-</ecNumber>
    </alternativeName>
</protein>
<keyword evidence="7" id="KW-0540">Nuclease</keyword>
<dbReference type="HAMAP" id="MF_00092">
    <property type="entry name" value="MutS2"/>
    <property type="match status" value="1"/>
</dbReference>
<evidence type="ECO:0000313" key="12">
    <source>
        <dbReference type="Proteomes" id="UP000027616"/>
    </source>
</evidence>
<evidence type="ECO:0000256" key="8">
    <source>
        <dbReference type="SAM" id="Coils"/>
    </source>
</evidence>
<dbReference type="GO" id="GO:0140664">
    <property type="term" value="F:ATP-dependent DNA damage sensor activity"/>
    <property type="evidence" value="ECO:0007669"/>
    <property type="project" value="InterPro"/>
</dbReference>
<keyword evidence="1 7" id="KW-0699">rRNA-binding</keyword>
<keyword evidence="8" id="KW-0175">Coiled coil</keyword>
<dbReference type="SUPFAM" id="SSF160443">
    <property type="entry name" value="SMR domain-like"/>
    <property type="match status" value="1"/>
</dbReference>
<dbReference type="GO" id="GO:0004519">
    <property type="term" value="F:endonuclease activity"/>
    <property type="evidence" value="ECO:0007669"/>
    <property type="project" value="UniProtKB-UniRule"/>
</dbReference>
<evidence type="ECO:0000256" key="4">
    <source>
        <dbReference type="ARBA" id="ARBA00022840"/>
    </source>
</evidence>
<evidence type="ECO:0000256" key="9">
    <source>
        <dbReference type="SAM" id="MobiDB-lite"/>
    </source>
</evidence>
<dbReference type="PATRIC" id="fig|1433126.3.peg.2330"/>